<name>A0A921QJ32_SORBI</name>
<reference evidence="1" key="1">
    <citation type="journal article" date="2019" name="BMC Genomics">
        <title>A new reference genome for Sorghum bicolor reveals high levels of sequence similarity between sweet and grain genotypes: implications for the genetics of sugar metabolism.</title>
        <authorList>
            <person name="Cooper E.A."/>
            <person name="Brenton Z.W."/>
            <person name="Flinn B.S."/>
            <person name="Jenkins J."/>
            <person name="Shu S."/>
            <person name="Flowers D."/>
            <person name="Luo F."/>
            <person name="Wang Y."/>
            <person name="Xia P."/>
            <person name="Barry K."/>
            <person name="Daum C."/>
            <person name="Lipzen A."/>
            <person name="Yoshinaga Y."/>
            <person name="Schmutz J."/>
            <person name="Saski C."/>
            <person name="Vermerris W."/>
            <person name="Kresovich S."/>
        </authorList>
    </citation>
    <scope>NUCLEOTIDE SEQUENCE</scope>
</reference>
<evidence type="ECO:0000313" key="1">
    <source>
        <dbReference type="EMBL" id="KAG0523079.1"/>
    </source>
</evidence>
<reference evidence="1" key="2">
    <citation type="submission" date="2020-10" db="EMBL/GenBank/DDBJ databases">
        <authorList>
            <person name="Cooper E.A."/>
            <person name="Brenton Z.W."/>
            <person name="Flinn B.S."/>
            <person name="Jenkins J."/>
            <person name="Shu S."/>
            <person name="Flowers D."/>
            <person name="Luo F."/>
            <person name="Wang Y."/>
            <person name="Xia P."/>
            <person name="Barry K."/>
            <person name="Daum C."/>
            <person name="Lipzen A."/>
            <person name="Yoshinaga Y."/>
            <person name="Schmutz J."/>
            <person name="Saski C."/>
            <person name="Vermerris W."/>
            <person name="Kresovich S."/>
        </authorList>
    </citation>
    <scope>NUCLEOTIDE SEQUENCE</scope>
</reference>
<evidence type="ECO:0000313" key="2">
    <source>
        <dbReference type="Proteomes" id="UP000807115"/>
    </source>
</evidence>
<dbReference type="Proteomes" id="UP000807115">
    <property type="component" value="Chromosome 7"/>
</dbReference>
<comment type="caution">
    <text evidence="1">The sequence shown here is derived from an EMBL/GenBank/DDBJ whole genome shotgun (WGS) entry which is preliminary data.</text>
</comment>
<dbReference type="AlphaFoldDB" id="A0A921QJ32"/>
<gene>
    <name evidence="1" type="ORF">BDA96_07G093200</name>
</gene>
<proteinExistence type="predicted"/>
<organism evidence="1 2">
    <name type="scientific">Sorghum bicolor</name>
    <name type="common">Sorghum</name>
    <name type="synonym">Sorghum vulgare</name>
    <dbReference type="NCBI Taxonomy" id="4558"/>
    <lineage>
        <taxon>Eukaryota</taxon>
        <taxon>Viridiplantae</taxon>
        <taxon>Streptophyta</taxon>
        <taxon>Embryophyta</taxon>
        <taxon>Tracheophyta</taxon>
        <taxon>Spermatophyta</taxon>
        <taxon>Magnoliopsida</taxon>
        <taxon>Liliopsida</taxon>
        <taxon>Poales</taxon>
        <taxon>Poaceae</taxon>
        <taxon>PACMAD clade</taxon>
        <taxon>Panicoideae</taxon>
        <taxon>Andropogonodae</taxon>
        <taxon>Andropogoneae</taxon>
        <taxon>Sorghinae</taxon>
        <taxon>Sorghum</taxon>
    </lineage>
</organism>
<protein>
    <submittedName>
        <fullName evidence="1">Uncharacterized protein</fullName>
    </submittedName>
</protein>
<dbReference type="EMBL" id="CM027686">
    <property type="protein sequence ID" value="KAG0523079.1"/>
    <property type="molecule type" value="Genomic_DNA"/>
</dbReference>
<accession>A0A921QJ32</accession>
<sequence>MAVHVQAACRSHACGRFMAVRVQAACRRLRVRELHGRAPVSNLRTRAAAAGDRAREQEQLLRWQCTSGRGRPASIEERPGRSFCTAMAGGSACECEGLQLAAGLASRSSGEAQTAARQASTSGRGPGRSSCVAMVGVGLASMSTGRRRTMVLNSPAMVCKKYTSNIHISK</sequence>